<dbReference type="OrthoDB" id="1532798at2759"/>
<keyword evidence="1" id="KW-0173">Coenzyme A biosynthesis</keyword>
<name>A0A6G1H4I9_9PEZI</name>
<dbReference type="InterPro" id="IPR003382">
    <property type="entry name" value="Flavoprotein"/>
</dbReference>
<dbReference type="Proteomes" id="UP000800041">
    <property type="component" value="Unassembled WGS sequence"/>
</dbReference>
<evidence type="ECO:0000259" key="3">
    <source>
        <dbReference type="Pfam" id="PF02441"/>
    </source>
</evidence>
<evidence type="ECO:0000256" key="2">
    <source>
        <dbReference type="ARBA" id="ARBA00038350"/>
    </source>
</evidence>
<dbReference type="GO" id="GO:0010181">
    <property type="term" value="F:FMN binding"/>
    <property type="evidence" value="ECO:0007669"/>
    <property type="project" value="TreeGrafter"/>
</dbReference>
<sequence length="252" mass="27605">MASNPPPSTTSSESAPLLLSHSHNDKKHHLLLSASGSVATIKLPSIISALSLHPALSIRLILTPSASHFLRGQSAEQPCLTSLARLPNVDGVYLDEDEWAEPWVRGGKILHIELRRWAHLLVVAPLSANSLAKVVGGFADGLLLSVIRAWDASGVLDLPYYFDPNTSEEEDGKDLVGKGADEVTPRVKRILVAPSMNTAMWKHPVTKKQIAVLEGEWGVAEVYIGYIILMVFEDYLRRTDMVYLIHHPISPS</sequence>
<keyword evidence="5" id="KW-1185">Reference proteome</keyword>
<dbReference type="EMBL" id="ML977150">
    <property type="protein sequence ID" value="KAF1987878.1"/>
    <property type="molecule type" value="Genomic_DNA"/>
</dbReference>
<dbReference type="PANTHER" id="PTHR14359:SF6">
    <property type="entry name" value="PHOSPHOPANTOTHENOYLCYSTEINE DECARBOXYLASE"/>
    <property type="match status" value="1"/>
</dbReference>
<comment type="similarity">
    <text evidence="2">Belongs to the HFCD (homooligomeric flavin containing Cys decarboxylase) superfamily.</text>
</comment>
<evidence type="ECO:0000256" key="1">
    <source>
        <dbReference type="ARBA" id="ARBA00022993"/>
    </source>
</evidence>
<evidence type="ECO:0000313" key="5">
    <source>
        <dbReference type="Proteomes" id="UP000800041"/>
    </source>
</evidence>
<dbReference type="GO" id="GO:0015937">
    <property type="term" value="P:coenzyme A biosynthetic process"/>
    <property type="evidence" value="ECO:0007669"/>
    <property type="project" value="UniProtKB-KW"/>
</dbReference>
<dbReference type="GO" id="GO:0071513">
    <property type="term" value="C:phosphopantothenoylcysteine decarboxylase complex"/>
    <property type="evidence" value="ECO:0007669"/>
    <property type="project" value="TreeGrafter"/>
</dbReference>
<dbReference type="InterPro" id="IPR036551">
    <property type="entry name" value="Flavin_trans-like"/>
</dbReference>
<evidence type="ECO:0000313" key="4">
    <source>
        <dbReference type="EMBL" id="KAF1987878.1"/>
    </source>
</evidence>
<reference evidence="4" key="1">
    <citation type="journal article" date="2020" name="Stud. Mycol.">
        <title>101 Dothideomycetes genomes: a test case for predicting lifestyles and emergence of pathogens.</title>
        <authorList>
            <person name="Haridas S."/>
            <person name="Albert R."/>
            <person name="Binder M."/>
            <person name="Bloem J."/>
            <person name="Labutti K."/>
            <person name="Salamov A."/>
            <person name="Andreopoulos B."/>
            <person name="Baker S."/>
            <person name="Barry K."/>
            <person name="Bills G."/>
            <person name="Bluhm B."/>
            <person name="Cannon C."/>
            <person name="Castanera R."/>
            <person name="Culley D."/>
            <person name="Daum C."/>
            <person name="Ezra D."/>
            <person name="Gonzalez J."/>
            <person name="Henrissat B."/>
            <person name="Kuo A."/>
            <person name="Liang C."/>
            <person name="Lipzen A."/>
            <person name="Lutzoni F."/>
            <person name="Magnuson J."/>
            <person name="Mondo S."/>
            <person name="Nolan M."/>
            <person name="Ohm R."/>
            <person name="Pangilinan J."/>
            <person name="Park H.-J."/>
            <person name="Ramirez L."/>
            <person name="Alfaro M."/>
            <person name="Sun H."/>
            <person name="Tritt A."/>
            <person name="Yoshinaga Y."/>
            <person name="Zwiers L.-H."/>
            <person name="Turgeon B."/>
            <person name="Goodwin S."/>
            <person name="Spatafora J."/>
            <person name="Crous P."/>
            <person name="Grigoriev I."/>
        </authorList>
    </citation>
    <scope>NUCLEOTIDE SEQUENCE</scope>
    <source>
        <strain evidence="4">CBS 113979</strain>
    </source>
</reference>
<gene>
    <name evidence="4" type="ORF">K402DRAFT_462279</name>
</gene>
<dbReference type="Gene3D" id="3.40.50.1950">
    <property type="entry name" value="Flavin prenyltransferase-like"/>
    <property type="match status" value="1"/>
</dbReference>
<accession>A0A6G1H4I9</accession>
<feature type="domain" description="Flavoprotein" evidence="3">
    <location>
        <begin position="29"/>
        <end position="213"/>
    </location>
</feature>
<protein>
    <submittedName>
        <fullName evidence="4">Flavo protein</fullName>
    </submittedName>
</protein>
<dbReference type="AlphaFoldDB" id="A0A6G1H4I9"/>
<proteinExistence type="inferred from homology"/>
<dbReference type="GO" id="GO:0004633">
    <property type="term" value="F:phosphopantothenoylcysteine decarboxylase activity"/>
    <property type="evidence" value="ECO:0007669"/>
    <property type="project" value="TreeGrafter"/>
</dbReference>
<organism evidence="4 5">
    <name type="scientific">Aulographum hederae CBS 113979</name>
    <dbReference type="NCBI Taxonomy" id="1176131"/>
    <lineage>
        <taxon>Eukaryota</taxon>
        <taxon>Fungi</taxon>
        <taxon>Dikarya</taxon>
        <taxon>Ascomycota</taxon>
        <taxon>Pezizomycotina</taxon>
        <taxon>Dothideomycetes</taxon>
        <taxon>Pleosporomycetidae</taxon>
        <taxon>Aulographales</taxon>
        <taxon>Aulographaceae</taxon>
    </lineage>
</organism>
<dbReference type="PANTHER" id="PTHR14359">
    <property type="entry name" value="HOMO-OLIGOMERIC FLAVIN CONTAINING CYS DECARBOXYLASE FAMILY"/>
    <property type="match status" value="1"/>
</dbReference>
<dbReference type="SUPFAM" id="SSF52507">
    <property type="entry name" value="Homo-oligomeric flavin-containing Cys decarboxylases, HFCD"/>
    <property type="match status" value="1"/>
</dbReference>
<dbReference type="Pfam" id="PF02441">
    <property type="entry name" value="Flavoprotein"/>
    <property type="match status" value="1"/>
</dbReference>